<dbReference type="InterPro" id="IPR036397">
    <property type="entry name" value="RNaseH_sf"/>
</dbReference>
<dbReference type="OrthoDB" id="1745081at2759"/>
<gene>
    <name evidence="3" type="primary">LOC108990151</name>
</gene>
<dbReference type="GeneID" id="108990151"/>
<dbReference type="SUPFAM" id="SSF53098">
    <property type="entry name" value="Ribonuclease H-like"/>
    <property type="match status" value="1"/>
</dbReference>
<dbReference type="InterPro" id="IPR002156">
    <property type="entry name" value="RNaseH_domain"/>
</dbReference>
<dbReference type="CDD" id="cd01650">
    <property type="entry name" value="RT_nLTR_like"/>
    <property type="match status" value="1"/>
</dbReference>
<dbReference type="RefSeq" id="XP_018819570.2">
    <property type="nucleotide sequence ID" value="XM_018964025.2"/>
</dbReference>
<dbReference type="InterPro" id="IPR000477">
    <property type="entry name" value="RT_dom"/>
</dbReference>
<dbReference type="InterPro" id="IPR026960">
    <property type="entry name" value="RVT-Znf"/>
</dbReference>
<dbReference type="PANTHER" id="PTHR33116">
    <property type="entry name" value="REVERSE TRANSCRIPTASE ZINC-BINDING DOMAIN-CONTAINING PROTEIN-RELATED-RELATED"/>
    <property type="match status" value="1"/>
</dbReference>
<dbReference type="PROSITE" id="PS50878">
    <property type="entry name" value="RT_POL"/>
    <property type="match status" value="1"/>
</dbReference>
<dbReference type="GO" id="GO:0003676">
    <property type="term" value="F:nucleic acid binding"/>
    <property type="evidence" value="ECO:0007669"/>
    <property type="project" value="InterPro"/>
</dbReference>
<dbReference type="Pfam" id="PF13456">
    <property type="entry name" value="RVT_3"/>
    <property type="match status" value="1"/>
</dbReference>
<evidence type="ECO:0000313" key="3">
    <source>
        <dbReference type="RefSeq" id="XP_018819570.2"/>
    </source>
</evidence>
<proteinExistence type="predicted"/>
<dbReference type="Pfam" id="PF13966">
    <property type="entry name" value="zf-RVT"/>
    <property type="match status" value="1"/>
</dbReference>
<dbReference type="KEGG" id="jre:108990151"/>
<dbReference type="Gene3D" id="3.30.420.10">
    <property type="entry name" value="Ribonuclease H-like superfamily/Ribonuclease H"/>
    <property type="match status" value="1"/>
</dbReference>
<name>A0A2I4EJJ6_JUGRE</name>
<organism evidence="2 3">
    <name type="scientific">Juglans regia</name>
    <name type="common">English walnut</name>
    <dbReference type="NCBI Taxonomy" id="51240"/>
    <lineage>
        <taxon>Eukaryota</taxon>
        <taxon>Viridiplantae</taxon>
        <taxon>Streptophyta</taxon>
        <taxon>Embryophyta</taxon>
        <taxon>Tracheophyta</taxon>
        <taxon>Spermatophyta</taxon>
        <taxon>Magnoliopsida</taxon>
        <taxon>eudicotyledons</taxon>
        <taxon>Gunneridae</taxon>
        <taxon>Pentapetalae</taxon>
        <taxon>rosids</taxon>
        <taxon>fabids</taxon>
        <taxon>Fagales</taxon>
        <taxon>Juglandaceae</taxon>
        <taxon>Juglans</taxon>
    </lineage>
</organism>
<dbReference type="CDD" id="cd06222">
    <property type="entry name" value="RNase_H_like"/>
    <property type="match status" value="1"/>
</dbReference>
<dbReference type="Pfam" id="PF00078">
    <property type="entry name" value="RVT_1"/>
    <property type="match status" value="1"/>
</dbReference>
<dbReference type="Proteomes" id="UP000235220">
    <property type="component" value="Chromosome 6"/>
</dbReference>
<dbReference type="PANTHER" id="PTHR33116:SF86">
    <property type="entry name" value="REVERSE TRANSCRIPTASE DOMAIN-CONTAINING PROTEIN"/>
    <property type="match status" value="1"/>
</dbReference>
<reference evidence="3" key="1">
    <citation type="submission" date="2025-08" db="UniProtKB">
        <authorList>
            <consortium name="RefSeq"/>
        </authorList>
    </citation>
    <scope>IDENTIFICATION</scope>
    <source>
        <tissue evidence="3">Leaves</tissue>
    </source>
</reference>
<dbReference type="InParanoid" id="A0A2I4EJJ6"/>
<evidence type="ECO:0000313" key="2">
    <source>
        <dbReference type="Proteomes" id="UP000235220"/>
    </source>
</evidence>
<protein>
    <submittedName>
        <fullName evidence="3">Uncharacterized protein LOC108990151</fullName>
    </submittedName>
</protein>
<dbReference type="GO" id="GO:0004523">
    <property type="term" value="F:RNA-DNA hybrid ribonuclease activity"/>
    <property type="evidence" value="ECO:0007669"/>
    <property type="project" value="InterPro"/>
</dbReference>
<evidence type="ECO:0000259" key="1">
    <source>
        <dbReference type="PROSITE" id="PS50878"/>
    </source>
</evidence>
<accession>A0A2I4EJJ6</accession>
<dbReference type="AlphaFoldDB" id="A0A2I4EJJ6"/>
<dbReference type="InterPro" id="IPR012337">
    <property type="entry name" value="RNaseH-like_sf"/>
</dbReference>
<dbReference type="InterPro" id="IPR044730">
    <property type="entry name" value="RNase_H-like_dom_plant"/>
</dbReference>
<sequence>MSTTIKRRKNEIHCLKNESNQWDSNPQNIQSMFLNHFHRIFRSSNPSFPANLDNLFSTIITAQDNEFLCQIPSEEEILSIIKQIPSSKAPGPDGFTGFFYKTYWEIVKTDLIQAIQSFFIHGKLLKEMNHTHIVLIPKNSSPNTVHQYRPISLSNVSYKIIAKLLANRLKGVMHKFISPNQSAFLPGKIIQENIILAQEVFHVMRRKQGRKGLMAIKIYMEKAFDFMEWSFILNIFKCLGFNTIWIQWIKECITTVSYSIVINGSPHGFFQPSRGLRQGDPLSPFLFILGSEALSRMLLRQEQTKSIKGISISRNGPSLSHLLFTDDLILFGSANSNTASVFERTLTTYCQWSGQKINNSKSSIQFSNNSRQATKSAIRHILQFKTSSSKIKYLGVPLNSGSPMKSHLNDILVKIQDKLAGWKSKLLSQAGRTTLIRTVASTIPSYTMATTLLPVNMAKKFDRSLMRFWWGFDIHQQHKYTPKAWSSICKPKSLGGLGIRLTSQFNKALMGKLVWHLISNDSSIWKTAILNKYMSTSDWVNVKAKYSDSRFWKCIVKLNDFILSSVSIQINNGTATRVWSDPWLPSLHPPIPSPQIPGTYHYPDLRVAELTLENPRRWNMLLLNTLFSSKTIAAIQRIRLSQYQFHNIHDQPKWKHHSSGKYSVKSAYAAFILHTNTTEPDIIWKKLWAVKLQDRLKLFLWKVYNDILPTQLSLSHCLPIADNQIYCSLCHMENESLDHLFLNCIYSRVLWRNAPWPLDITCFAQAGIRNWINIILNPSDKLQISVSEVHNFQLFSTLAMDTLWFIRNQTIHNVANHTIHYFITKTMELYKEHAKAWEMKSTETHHNWRPPESEDTFSITFDVAVRNNSSTSLAVCRNHQGIFQFIVAQNNRYVDPNLGEATAAFIGVQEAYTRQIAKIVLQGDSLNTIRSINNPHQAINWETEGVARDTRFLLQDFQEWKAVKIHRSQNRCAHSIAQWAHSNLEFGNIPLIKVPTCLLEFPSGKDPPSVIY</sequence>
<keyword evidence="2" id="KW-1185">Reference proteome</keyword>
<dbReference type="InterPro" id="IPR043502">
    <property type="entry name" value="DNA/RNA_pol_sf"/>
</dbReference>
<dbReference type="SUPFAM" id="SSF56672">
    <property type="entry name" value="DNA/RNA polymerases"/>
    <property type="match status" value="1"/>
</dbReference>
<feature type="domain" description="Reverse transcriptase" evidence="1">
    <location>
        <begin position="117"/>
        <end position="398"/>
    </location>
</feature>